<dbReference type="InterPro" id="IPR001789">
    <property type="entry name" value="Sig_transdc_resp-reg_receiver"/>
</dbReference>
<dbReference type="Proteomes" id="UP000007015">
    <property type="component" value="Chromosome 8"/>
</dbReference>
<dbReference type="InterPro" id="IPR045279">
    <property type="entry name" value="ARR-like"/>
</dbReference>
<keyword evidence="5" id="KW-1185">Reference proteome</keyword>
<dbReference type="SMART" id="SM00448">
    <property type="entry name" value="REC"/>
    <property type="match status" value="1"/>
</dbReference>
<dbReference type="STRING" id="39946.A2YUQ2"/>
<reference evidence="4 5" key="1">
    <citation type="journal article" date="2005" name="PLoS Biol.">
        <title>The genomes of Oryza sativa: a history of duplications.</title>
        <authorList>
            <person name="Yu J."/>
            <person name="Wang J."/>
            <person name="Lin W."/>
            <person name="Li S."/>
            <person name="Li H."/>
            <person name="Zhou J."/>
            <person name="Ni P."/>
            <person name="Dong W."/>
            <person name="Hu S."/>
            <person name="Zeng C."/>
            <person name="Zhang J."/>
            <person name="Zhang Y."/>
            <person name="Li R."/>
            <person name="Xu Z."/>
            <person name="Li S."/>
            <person name="Li X."/>
            <person name="Zheng H."/>
            <person name="Cong L."/>
            <person name="Lin L."/>
            <person name="Yin J."/>
            <person name="Geng J."/>
            <person name="Li G."/>
            <person name="Shi J."/>
            <person name="Liu J."/>
            <person name="Lv H."/>
            <person name="Li J."/>
            <person name="Wang J."/>
            <person name="Deng Y."/>
            <person name="Ran L."/>
            <person name="Shi X."/>
            <person name="Wang X."/>
            <person name="Wu Q."/>
            <person name="Li C."/>
            <person name="Ren X."/>
            <person name="Wang J."/>
            <person name="Wang X."/>
            <person name="Li D."/>
            <person name="Liu D."/>
            <person name="Zhang X."/>
            <person name="Ji Z."/>
            <person name="Zhao W."/>
            <person name="Sun Y."/>
            <person name="Zhang Z."/>
            <person name="Bao J."/>
            <person name="Han Y."/>
            <person name="Dong L."/>
            <person name="Ji J."/>
            <person name="Chen P."/>
            <person name="Wu S."/>
            <person name="Liu J."/>
            <person name="Xiao Y."/>
            <person name="Bu D."/>
            <person name="Tan J."/>
            <person name="Yang L."/>
            <person name="Ye C."/>
            <person name="Zhang J."/>
            <person name="Xu J."/>
            <person name="Zhou Y."/>
            <person name="Yu Y."/>
            <person name="Zhang B."/>
            <person name="Zhuang S."/>
            <person name="Wei H."/>
            <person name="Liu B."/>
            <person name="Lei M."/>
            <person name="Yu H."/>
            <person name="Li Y."/>
            <person name="Xu H."/>
            <person name="Wei S."/>
            <person name="He X."/>
            <person name="Fang L."/>
            <person name="Zhang Z."/>
            <person name="Zhang Y."/>
            <person name="Huang X."/>
            <person name="Su Z."/>
            <person name="Tong W."/>
            <person name="Li J."/>
            <person name="Tong Z."/>
            <person name="Li S."/>
            <person name="Ye J."/>
            <person name="Wang L."/>
            <person name="Fang L."/>
            <person name="Lei T."/>
            <person name="Chen C."/>
            <person name="Chen H."/>
            <person name="Xu Z."/>
            <person name="Li H."/>
            <person name="Huang H."/>
            <person name="Zhang F."/>
            <person name="Xu H."/>
            <person name="Li N."/>
            <person name="Zhao C."/>
            <person name="Li S."/>
            <person name="Dong L."/>
            <person name="Huang Y."/>
            <person name="Li L."/>
            <person name="Xi Y."/>
            <person name="Qi Q."/>
            <person name="Li W."/>
            <person name="Zhang B."/>
            <person name="Hu W."/>
            <person name="Zhang Y."/>
            <person name="Tian X."/>
            <person name="Jiao Y."/>
            <person name="Liang X."/>
            <person name="Jin J."/>
            <person name="Gao L."/>
            <person name="Zheng W."/>
            <person name="Hao B."/>
            <person name="Liu S."/>
            <person name="Wang W."/>
            <person name="Yuan L."/>
            <person name="Cao M."/>
            <person name="McDermott J."/>
            <person name="Samudrala R."/>
            <person name="Wang J."/>
            <person name="Wong G.K."/>
            <person name="Yang H."/>
        </authorList>
    </citation>
    <scope>NUCLEOTIDE SEQUENCE [LARGE SCALE GENOMIC DNA]</scope>
    <source>
        <strain evidence="5">cv. 93-11</strain>
    </source>
</reference>
<dbReference type="PANTHER" id="PTHR43874">
    <property type="entry name" value="TWO-COMPONENT RESPONSE REGULATOR"/>
    <property type="match status" value="1"/>
</dbReference>
<name>A2YUQ2_ORYSI</name>
<accession>A2YUQ2</accession>
<dbReference type="SUPFAM" id="SSF52172">
    <property type="entry name" value="CheY-like"/>
    <property type="match status" value="1"/>
</dbReference>
<dbReference type="EMBL" id="CM000133">
    <property type="protein sequence ID" value="EAZ06813.1"/>
    <property type="molecule type" value="Genomic_DNA"/>
</dbReference>
<dbReference type="PROSITE" id="PS50110">
    <property type="entry name" value="RESPONSE_REGULATORY"/>
    <property type="match status" value="1"/>
</dbReference>
<evidence type="ECO:0000313" key="4">
    <source>
        <dbReference type="EMBL" id="EAZ06813.1"/>
    </source>
</evidence>
<gene>
    <name evidence="4" type="ORF">OsI_29056</name>
</gene>
<dbReference type="GO" id="GO:0000160">
    <property type="term" value="P:phosphorelay signal transduction system"/>
    <property type="evidence" value="ECO:0007669"/>
    <property type="project" value="UniProtKB-KW"/>
</dbReference>
<feature type="modified residue" description="4-aspartylphosphate" evidence="2">
    <location>
        <position position="101"/>
    </location>
</feature>
<protein>
    <recommendedName>
        <fullName evidence="3">Response regulatory domain-containing protein</fullName>
    </recommendedName>
</protein>
<evidence type="ECO:0000256" key="1">
    <source>
        <dbReference type="ARBA" id="ARBA00023012"/>
    </source>
</evidence>
<sequence length="167" mass="18954">MGEKTEYRDRLVENAFMGLFARKIKKYAIISSSGGKEKKKSSSRSSSCRHVGQLGLRVQRRPHRSLFPLARRSIRVTAVESVMQALMFLDSEHDVNMIVSDYCMPDMTGYDLLMEVKKSPKLAHLPVVIASSDNIPERIRKCLDGGAKDYILKPVKIVDLPRILNYI</sequence>
<keyword evidence="2" id="KW-0597">Phosphoprotein</keyword>
<dbReference type="HOGENOM" id="CLU_125696_0_0_1"/>
<dbReference type="Gene3D" id="3.40.50.2300">
    <property type="match status" value="1"/>
</dbReference>
<evidence type="ECO:0000313" key="5">
    <source>
        <dbReference type="Proteomes" id="UP000007015"/>
    </source>
</evidence>
<dbReference type="AlphaFoldDB" id="A2YUQ2"/>
<evidence type="ECO:0000259" key="3">
    <source>
        <dbReference type="PROSITE" id="PS50110"/>
    </source>
</evidence>
<keyword evidence="1" id="KW-0902">Two-component regulatory system</keyword>
<dbReference type="PANTHER" id="PTHR43874:SF33">
    <property type="entry name" value="TWO-COMPONENT RESPONSE REGULATOR ORR8"/>
    <property type="match status" value="1"/>
</dbReference>
<dbReference type="Pfam" id="PF00072">
    <property type="entry name" value="Response_reg"/>
    <property type="match status" value="1"/>
</dbReference>
<feature type="domain" description="Response regulatory" evidence="3">
    <location>
        <begin position="49"/>
        <end position="167"/>
    </location>
</feature>
<evidence type="ECO:0000256" key="2">
    <source>
        <dbReference type="PROSITE-ProRule" id="PRU00169"/>
    </source>
</evidence>
<dbReference type="GO" id="GO:0009736">
    <property type="term" value="P:cytokinin-activated signaling pathway"/>
    <property type="evidence" value="ECO:0007669"/>
    <property type="project" value="InterPro"/>
</dbReference>
<dbReference type="InterPro" id="IPR011006">
    <property type="entry name" value="CheY-like_superfamily"/>
</dbReference>
<organism evidence="4 5">
    <name type="scientific">Oryza sativa subsp. indica</name>
    <name type="common">Rice</name>
    <dbReference type="NCBI Taxonomy" id="39946"/>
    <lineage>
        <taxon>Eukaryota</taxon>
        <taxon>Viridiplantae</taxon>
        <taxon>Streptophyta</taxon>
        <taxon>Embryophyta</taxon>
        <taxon>Tracheophyta</taxon>
        <taxon>Spermatophyta</taxon>
        <taxon>Magnoliopsida</taxon>
        <taxon>Liliopsida</taxon>
        <taxon>Poales</taxon>
        <taxon>Poaceae</taxon>
        <taxon>BOP clade</taxon>
        <taxon>Oryzoideae</taxon>
        <taxon>Oryzeae</taxon>
        <taxon>Oryzinae</taxon>
        <taxon>Oryza</taxon>
        <taxon>Oryza sativa</taxon>
    </lineage>
</organism>
<proteinExistence type="predicted"/>
<dbReference type="Gramene" id="BGIOSGA028576-TA">
    <property type="protein sequence ID" value="BGIOSGA028576-PA"/>
    <property type="gene ID" value="BGIOSGA028576"/>
</dbReference>